<evidence type="ECO:0000313" key="4">
    <source>
        <dbReference type="Proteomes" id="UP000244140"/>
    </source>
</evidence>
<accession>A0A855UD28</accession>
<dbReference type="RefSeq" id="WP_010714187.1">
    <property type="nucleotide sequence ID" value="NZ_CP039296.1"/>
</dbReference>
<evidence type="ECO:0000313" key="3">
    <source>
        <dbReference type="EMBL" id="STP63440.1"/>
    </source>
</evidence>
<reference evidence="3 5" key="2">
    <citation type="submission" date="2018-06" db="EMBL/GenBank/DDBJ databases">
        <authorList>
            <consortium name="Pathogen Informatics"/>
            <person name="Doyle S."/>
        </authorList>
    </citation>
    <scope>NUCLEOTIDE SEQUENCE [LARGE SCALE GENOMIC DNA]</scope>
    <source>
        <strain evidence="3 5">NCTC13379</strain>
    </source>
</reference>
<reference evidence="2 4" key="1">
    <citation type="submission" date="2018-04" db="EMBL/GenBank/DDBJ databases">
        <authorList>
            <person name="Van Tyne D."/>
        </authorList>
    </citation>
    <scope>NUCLEOTIDE SEQUENCE [LARGE SCALE GENOMIC DNA]</scope>
    <source>
        <strain evidence="2 4">B2535</strain>
    </source>
</reference>
<gene>
    <name evidence="2" type="ORF">DAI13_01580</name>
    <name evidence="3" type="ORF">NCTC13379_00255</name>
</gene>
<dbReference type="AlphaFoldDB" id="A0A855UD28"/>
<dbReference type="Proteomes" id="UP000254396">
    <property type="component" value="Unassembled WGS sequence"/>
</dbReference>
<dbReference type="Proteomes" id="UP000244140">
    <property type="component" value="Unassembled WGS sequence"/>
</dbReference>
<feature type="region of interest" description="Disordered" evidence="1">
    <location>
        <begin position="471"/>
        <end position="510"/>
    </location>
</feature>
<comment type="caution">
    <text evidence="2">The sequence shown here is derived from an EMBL/GenBank/DDBJ whole genome shotgun (WGS) entry which is preliminary data.</text>
</comment>
<dbReference type="InterPro" id="IPR021145">
    <property type="entry name" value="Portal_protein_SPP1_Gp6-like"/>
</dbReference>
<organism evidence="2 4">
    <name type="scientific">Enterococcus faecalis</name>
    <name type="common">Streptococcus faecalis</name>
    <dbReference type="NCBI Taxonomy" id="1351"/>
    <lineage>
        <taxon>Bacteria</taxon>
        <taxon>Bacillati</taxon>
        <taxon>Bacillota</taxon>
        <taxon>Bacilli</taxon>
        <taxon>Lactobacillales</taxon>
        <taxon>Enterococcaceae</taxon>
        <taxon>Enterococcus</taxon>
    </lineage>
</organism>
<protein>
    <submittedName>
        <fullName evidence="2 3">Portal protein</fullName>
    </submittedName>
</protein>
<evidence type="ECO:0000256" key="1">
    <source>
        <dbReference type="SAM" id="MobiDB-lite"/>
    </source>
</evidence>
<dbReference type="EMBL" id="PZZH01000001">
    <property type="protein sequence ID" value="PTN76511.1"/>
    <property type="molecule type" value="Genomic_DNA"/>
</dbReference>
<evidence type="ECO:0000313" key="5">
    <source>
        <dbReference type="Proteomes" id="UP000254396"/>
    </source>
</evidence>
<dbReference type="EMBL" id="UGIX01000001">
    <property type="protein sequence ID" value="STP63440.1"/>
    <property type="molecule type" value="Genomic_DNA"/>
</dbReference>
<dbReference type="SMR" id="A0A855UD28"/>
<name>A0A855UD28_ENTFL</name>
<feature type="compositionally biased region" description="Polar residues" evidence="1">
    <location>
        <begin position="485"/>
        <end position="510"/>
    </location>
</feature>
<evidence type="ECO:0000313" key="2">
    <source>
        <dbReference type="EMBL" id="PTN76511.1"/>
    </source>
</evidence>
<proteinExistence type="predicted"/>
<sequence>MEALLSEDVKIIASALKAAIDKDRKSTSKREAETGIRYYNHENDIMNNRIFYVDDEGVLREDKYASNVRIPHGFFPEIVDQKTQYLLSNPVEYETENEELKEYLAEYYNSEFQVVLQELVEGSSQKGFEYVYARTNAEDRLCFQVADSLNVFGVYNEYNELQRICRHYITEIEKDGETVDIHHAEVWTDQNVYFFVAEDNKDYELDEAEPINPRPHVLAVDSDNESLLQRSYGQIPFYRLSNNKQETTDLKSIKALIDDYDLMNCFLSNNLQDFAEAIYVVSGFQGDDLSKLRQNVKSKKVVGTGSDGGLDVKTVTIPTEGRKTKMEIDKENIYKFGMAFDSTQVGDGNITNIVIKARYTLLNMKANKTEARLRALLEWMNKLVIDDINRRYTKAFDPTEVSFTFTREVMVNETDIVNNEKTEAETRKIILESILQVAPRLDDDNVLRLICEQFDLDWEDVKEALEEAEYTQGLTDNTDEEETAVTPNVPTQQMAEGATGSTESQLPGNG</sequence>
<dbReference type="Pfam" id="PF05133">
    <property type="entry name" value="SPP1_portal"/>
    <property type="match status" value="1"/>
</dbReference>